<protein>
    <submittedName>
        <fullName evidence="1">Uncharacterized protein</fullName>
    </submittedName>
</protein>
<name>A0A540VKM7_9GAMM</name>
<organism evidence="1 2">
    <name type="scientific">Spiribacter salinus</name>
    <dbReference type="NCBI Taxonomy" id="1335746"/>
    <lineage>
        <taxon>Bacteria</taxon>
        <taxon>Pseudomonadati</taxon>
        <taxon>Pseudomonadota</taxon>
        <taxon>Gammaproteobacteria</taxon>
        <taxon>Chromatiales</taxon>
        <taxon>Ectothiorhodospiraceae</taxon>
        <taxon>Spiribacter</taxon>
    </lineage>
</organism>
<gene>
    <name evidence="1" type="ORF">FKY71_16175</name>
</gene>
<evidence type="ECO:0000313" key="1">
    <source>
        <dbReference type="EMBL" id="TQE97304.1"/>
    </source>
</evidence>
<dbReference type="Proteomes" id="UP000315400">
    <property type="component" value="Unassembled WGS sequence"/>
</dbReference>
<sequence length="64" mass="7498">MEIEFDFDRPSSKRYRDETFCYGPRSCPLYSMGPTRQVPYKNCYPSEDTGWMDDICIQGRGGED</sequence>
<dbReference type="EMBL" id="VIFK01000313">
    <property type="protein sequence ID" value="TQE97304.1"/>
    <property type="molecule type" value="Genomic_DNA"/>
</dbReference>
<accession>A0A540VKM7</accession>
<evidence type="ECO:0000313" key="2">
    <source>
        <dbReference type="Proteomes" id="UP000315400"/>
    </source>
</evidence>
<proteinExistence type="predicted"/>
<dbReference type="AlphaFoldDB" id="A0A540VKM7"/>
<reference evidence="1 2" key="1">
    <citation type="submission" date="2019-06" db="EMBL/GenBank/DDBJ databases">
        <title>Metagenome assembled Genome of Spiribacter salinus SL48-SHIP from the microbial mat of Salt Lake 48 (Novosibirsk region, Russia).</title>
        <authorList>
            <person name="Shipova A."/>
            <person name="Rozanov A.S."/>
            <person name="Bryanskaya A.V."/>
            <person name="Peltek S.E."/>
        </authorList>
    </citation>
    <scope>NUCLEOTIDE SEQUENCE [LARGE SCALE GENOMIC DNA]</scope>
    <source>
        <strain evidence="1">SL48-SHIP-2</strain>
    </source>
</reference>
<comment type="caution">
    <text evidence="1">The sequence shown here is derived from an EMBL/GenBank/DDBJ whole genome shotgun (WGS) entry which is preliminary data.</text>
</comment>